<evidence type="ECO:0008006" key="4">
    <source>
        <dbReference type="Google" id="ProtNLM"/>
    </source>
</evidence>
<proteinExistence type="predicted"/>
<protein>
    <recommendedName>
        <fullName evidence="4">DUF2380 domain-containing protein</fullName>
    </recommendedName>
</protein>
<keyword evidence="3" id="KW-1185">Reference proteome</keyword>
<sequence length="164" mass="17692">MKRGWVLSLGFAALSLGAAAQPSTSPLQSAVALNVWAAAGAREADEPIFSPHQVGKIVRPCGSKPAARCNEERSDLLAVARSLEMHPDLMWKIADCLTTGCDGAMPVARRNACIWWTATGDLFPANATVYGRDLQKFTCDRSGWSAAEQSAIYTHWKRAFLAGQ</sequence>
<keyword evidence="1" id="KW-0732">Signal</keyword>
<comment type="caution">
    <text evidence="2">The sequence shown here is derived from an EMBL/GenBank/DDBJ whole genome shotgun (WGS) entry which is preliminary data.</text>
</comment>
<feature type="chain" id="PRO_5047500813" description="DUF2380 domain-containing protein" evidence="1">
    <location>
        <begin position="21"/>
        <end position="164"/>
    </location>
</feature>
<organism evidence="2 3">
    <name type="scientific">Bosea massiliensis</name>
    <dbReference type="NCBI Taxonomy" id="151419"/>
    <lineage>
        <taxon>Bacteria</taxon>
        <taxon>Pseudomonadati</taxon>
        <taxon>Pseudomonadota</taxon>
        <taxon>Alphaproteobacteria</taxon>
        <taxon>Hyphomicrobiales</taxon>
        <taxon>Boseaceae</taxon>
        <taxon>Bosea</taxon>
    </lineage>
</organism>
<name>A0ABW0NXE4_9HYPH</name>
<evidence type="ECO:0000313" key="3">
    <source>
        <dbReference type="Proteomes" id="UP001596060"/>
    </source>
</evidence>
<dbReference type="Proteomes" id="UP001596060">
    <property type="component" value="Unassembled WGS sequence"/>
</dbReference>
<dbReference type="EMBL" id="JBHSLU010000012">
    <property type="protein sequence ID" value="MFC5505130.1"/>
    <property type="molecule type" value="Genomic_DNA"/>
</dbReference>
<accession>A0ABW0NXE4</accession>
<gene>
    <name evidence="2" type="ORF">ACFPN9_07660</name>
</gene>
<reference evidence="3" key="1">
    <citation type="journal article" date="2019" name="Int. J. Syst. Evol. Microbiol.">
        <title>The Global Catalogue of Microorganisms (GCM) 10K type strain sequencing project: providing services to taxonomists for standard genome sequencing and annotation.</title>
        <authorList>
            <consortium name="The Broad Institute Genomics Platform"/>
            <consortium name="The Broad Institute Genome Sequencing Center for Infectious Disease"/>
            <person name="Wu L."/>
            <person name="Ma J."/>
        </authorList>
    </citation>
    <scope>NUCLEOTIDE SEQUENCE [LARGE SCALE GENOMIC DNA]</scope>
    <source>
        <strain evidence="3">CCUG 43117</strain>
    </source>
</reference>
<feature type="signal peptide" evidence="1">
    <location>
        <begin position="1"/>
        <end position="20"/>
    </location>
</feature>
<evidence type="ECO:0000313" key="2">
    <source>
        <dbReference type="EMBL" id="MFC5505130.1"/>
    </source>
</evidence>
<dbReference type="RefSeq" id="WP_377816211.1">
    <property type="nucleotide sequence ID" value="NZ_JBHSLU010000012.1"/>
</dbReference>
<evidence type="ECO:0000256" key="1">
    <source>
        <dbReference type="SAM" id="SignalP"/>
    </source>
</evidence>